<protein>
    <submittedName>
        <fullName evidence="3">Peptidase S1 domain-containing protein</fullName>
    </submittedName>
</protein>
<dbReference type="InParanoid" id="Q9U2W3"/>
<dbReference type="EMBL" id="BX284604">
    <property type="protein sequence ID" value="CAB55162.1"/>
    <property type="molecule type" value="Genomic_DNA"/>
</dbReference>
<dbReference type="Bgee" id="WBGene00013775">
    <property type="expression patterns" value="Expressed in material anatomical entity and 2 other cell types or tissues"/>
</dbReference>
<dbReference type="SMR" id="Q9U2W3"/>
<feature type="compositionally biased region" description="Polar residues" evidence="1">
    <location>
        <begin position="365"/>
        <end position="380"/>
    </location>
</feature>
<name>Q9U2W3_CAEEL</name>
<dbReference type="PhylomeDB" id="Q9U2W3"/>
<dbReference type="RefSeq" id="NP_502993.1">
    <property type="nucleotide sequence ID" value="NM_070592.1"/>
</dbReference>
<dbReference type="AGR" id="WB:WBGene00013775"/>
<feature type="compositionally biased region" description="Low complexity" evidence="1">
    <location>
        <begin position="381"/>
        <end position="400"/>
    </location>
</feature>
<dbReference type="KEGG" id="cel:CELE_Y116A8A.4"/>
<dbReference type="PANTHER" id="PTHR34005:SF2">
    <property type="entry name" value="DUF4817 DOMAIN-CONTAINING PROTEIN-RELATED"/>
    <property type="match status" value="1"/>
</dbReference>
<dbReference type="WormBase" id="Y116A8A.4">
    <property type="protein sequence ID" value="CE23308"/>
    <property type="gene ID" value="WBGene00013775"/>
</dbReference>
<gene>
    <name evidence="3" type="ORF">CELE_Y116A8A.4</name>
    <name evidence="3 5" type="ORF">Y116A8A.4</name>
</gene>
<dbReference type="Proteomes" id="UP000001940">
    <property type="component" value="Chromosome IV"/>
</dbReference>
<reference evidence="3 4" key="1">
    <citation type="journal article" date="1998" name="Science">
        <title>Genome sequence of the nematode C. elegans: a platform for investigating biology.</title>
        <authorList>
            <consortium name="The C. elegans sequencing consortium"/>
            <person name="Sulson J.E."/>
            <person name="Waterston R."/>
        </authorList>
    </citation>
    <scope>NUCLEOTIDE SEQUENCE [LARGE SCALE GENOMIC DNA]</scope>
    <source>
        <strain evidence="3 4">Bristol N2</strain>
    </source>
</reference>
<accession>Q9U2W3</accession>
<keyword evidence="4" id="KW-1185">Reference proteome</keyword>
<organism evidence="3 4">
    <name type="scientific">Caenorhabditis elegans</name>
    <dbReference type="NCBI Taxonomy" id="6239"/>
    <lineage>
        <taxon>Eukaryota</taxon>
        <taxon>Metazoa</taxon>
        <taxon>Ecdysozoa</taxon>
        <taxon>Nematoda</taxon>
        <taxon>Chromadorea</taxon>
        <taxon>Rhabditida</taxon>
        <taxon>Rhabditina</taxon>
        <taxon>Rhabditomorpha</taxon>
        <taxon>Rhabditoidea</taxon>
        <taxon>Rhabditidae</taxon>
        <taxon>Peloderinae</taxon>
        <taxon>Caenorhabditis</taxon>
    </lineage>
</organism>
<dbReference type="OMA" id="THEPKER"/>
<sequence>MKFQWIGVLVFIGIVNCLISSQKLTVKENEERLKSCGNTFLPIPSINQTGKGFGFFNDKTYTYNSKSGWLLLAGHKNRSTRVYATAFPISEYHILISSRVMLTAEHKWIMNGKPFDKNNCSGGRHLDVPRDVLDNILFWYGKKPKKADISKARMFFACDNQDLKAYPVLIELNKTSKRPWAFNGVPCLADETTSSKLGDVVHFYGYSDYDLLHHKLLIKAVKDGGICTETYYTEEVGGPLVQNVSGKATVIGLKAPGSRENCELFYDLSKLQKEICDYSGVCGYEKPTLTTEPTPVTTEKSTVSTTISTSLETTIMQASSASPTSIKPSTTTEPSPLQASSKPATEPLLRPESTRRASSSASSKPEVQTTIPTEIRTSSLPTPFLKTSTTVTTTTPEPATVDYGDDHDMIGLDDEYGDESNKGVGKIDRIVGFFVLLLVIE</sequence>
<feature type="compositionally biased region" description="Polar residues" evidence="1">
    <location>
        <begin position="316"/>
        <end position="343"/>
    </location>
</feature>
<dbReference type="AlphaFoldDB" id="Q9U2W3"/>
<dbReference type="CTD" id="190985"/>
<dbReference type="UCSC" id="Y116A8A.4">
    <property type="organism name" value="c. elegans"/>
</dbReference>
<dbReference type="eggNOG" id="ENOG502RAYS">
    <property type="taxonomic scope" value="Eukaryota"/>
</dbReference>
<evidence type="ECO:0000313" key="3">
    <source>
        <dbReference type="EMBL" id="CAB55162.1"/>
    </source>
</evidence>
<feature type="chain" id="PRO_5004334118" evidence="2">
    <location>
        <begin position="18"/>
        <end position="441"/>
    </location>
</feature>
<evidence type="ECO:0000313" key="5">
    <source>
        <dbReference type="WormBase" id="Y116A8A.4"/>
    </source>
</evidence>
<proteinExistence type="predicted"/>
<dbReference type="PIR" id="T31482">
    <property type="entry name" value="T31482"/>
</dbReference>
<dbReference type="Pfam" id="PF03761">
    <property type="entry name" value="DUF316"/>
    <property type="match status" value="1"/>
</dbReference>
<dbReference type="OrthoDB" id="5877508at2759"/>
<feature type="region of interest" description="Disordered" evidence="1">
    <location>
        <begin position="316"/>
        <end position="406"/>
    </location>
</feature>
<dbReference type="InterPro" id="IPR005514">
    <property type="entry name" value="DUF316"/>
</dbReference>
<keyword evidence="2" id="KW-0732">Signal</keyword>
<dbReference type="PANTHER" id="PTHR34005">
    <property type="entry name" value="PROTEIN CBG15054-RELATED"/>
    <property type="match status" value="1"/>
</dbReference>
<dbReference type="HOGENOM" id="CLU_621483_0_0_1"/>
<evidence type="ECO:0000256" key="1">
    <source>
        <dbReference type="SAM" id="MobiDB-lite"/>
    </source>
</evidence>
<dbReference type="FunCoup" id="Q9U2W3">
    <property type="interactions" value="228"/>
</dbReference>
<evidence type="ECO:0000313" key="4">
    <source>
        <dbReference type="Proteomes" id="UP000001940"/>
    </source>
</evidence>
<dbReference type="PaxDb" id="6239-Y116A8A.4"/>
<evidence type="ECO:0000256" key="2">
    <source>
        <dbReference type="SAM" id="SignalP"/>
    </source>
</evidence>
<feature type="signal peptide" evidence="2">
    <location>
        <begin position="1"/>
        <end position="17"/>
    </location>
</feature>
<dbReference type="GeneID" id="190985"/>